<sequence>MRVIAGTYKGHSLKAVPGMNTRPTTDKVKESVFHRIGPFFNGGLGLDLFAGSGGLGIEALSRGLDRCIFVDHNGKAIQIIKENISALRISEEQVEIYKADAKRALKACAKRELKFDLIMLDPPYKLKNHMELVEQIEKLGLLKESGQILCEHDAKDVLTETAHFSIMKREEYGMIGVTIFQKQI</sequence>
<proteinExistence type="predicted"/>
<dbReference type="PANTHER" id="PTHR43542">
    <property type="entry name" value="METHYLTRANSFERASE"/>
    <property type="match status" value="1"/>
</dbReference>
<protein>
    <submittedName>
        <fullName evidence="3">16S rRNA (Guanine(966)-N(2))-methyltransferase RsmD</fullName>
    </submittedName>
</protein>
<dbReference type="PANTHER" id="PTHR43542:SF1">
    <property type="entry name" value="METHYLTRANSFERASE"/>
    <property type="match status" value="1"/>
</dbReference>
<dbReference type="CDD" id="cd02440">
    <property type="entry name" value="AdoMet_MTases"/>
    <property type="match status" value="1"/>
</dbReference>
<dbReference type="InterPro" id="IPR004398">
    <property type="entry name" value="RNA_MeTrfase_RsmD"/>
</dbReference>
<keyword evidence="1 3" id="KW-0489">Methyltransferase</keyword>
<gene>
    <name evidence="3" type="ORF">SAMN05877753_10738</name>
</gene>
<reference evidence="3 4" key="1">
    <citation type="submission" date="2017-08" db="EMBL/GenBank/DDBJ databases">
        <authorList>
            <person name="de Groot N.N."/>
        </authorList>
    </citation>
    <scope>NUCLEOTIDE SEQUENCE [LARGE SCALE GENOMIC DNA]</scope>
    <source>
        <strain evidence="3 4">JC228</strain>
    </source>
</reference>
<dbReference type="InterPro" id="IPR029063">
    <property type="entry name" value="SAM-dependent_MTases_sf"/>
</dbReference>
<dbReference type="AlphaFoldDB" id="A0A285D205"/>
<dbReference type="GO" id="GO:0008168">
    <property type="term" value="F:methyltransferase activity"/>
    <property type="evidence" value="ECO:0007669"/>
    <property type="project" value="UniProtKB-KW"/>
</dbReference>
<evidence type="ECO:0000313" key="4">
    <source>
        <dbReference type="Proteomes" id="UP000219546"/>
    </source>
</evidence>
<evidence type="ECO:0000256" key="2">
    <source>
        <dbReference type="ARBA" id="ARBA00022679"/>
    </source>
</evidence>
<dbReference type="PIRSF" id="PIRSF004553">
    <property type="entry name" value="CHP00095"/>
    <property type="match status" value="1"/>
</dbReference>
<evidence type="ECO:0000313" key="3">
    <source>
        <dbReference type="EMBL" id="SNX73356.1"/>
    </source>
</evidence>
<dbReference type="Gene3D" id="3.40.50.150">
    <property type="entry name" value="Vaccinia Virus protein VP39"/>
    <property type="match status" value="1"/>
</dbReference>
<keyword evidence="2 3" id="KW-0808">Transferase</keyword>
<evidence type="ECO:0000256" key="1">
    <source>
        <dbReference type="ARBA" id="ARBA00022603"/>
    </source>
</evidence>
<keyword evidence="4" id="KW-1185">Reference proteome</keyword>
<dbReference type="EMBL" id="OAOP01000007">
    <property type="protein sequence ID" value="SNX73356.1"/>
    <property type="molecule type" value="Genomic_DNA"/>
</dbReference>
<organism evidence="3 4">
    <name type="scientific">Bacillus oleivorans</name>
    <dbReference type="NCBI Taxonomy" id="1448271"/>
    <lineage>
        <taxon>Bacteria</taxon>
        <taxon>Bacillati</taxon>
        <taxon>Bacillota</taxon>
        <taxon>Bacilli</taxon>
        <taxon>Bacillales</taxon>
        <taxon>Bacillaceae</taxon>
        <taxon>Bacillus</taxon>
    </lineage>
</organism>
<dbReference type="OrthoDB" id="9803017at2"/>
<dbReference type="GO" id="GO:0031167">
    <property type="term" value="P:rRNA methylation"/>
    <property type="evidence" value="ECO:0007669"/>
    <property type="project" value="InterPro"/>
</dbReference>
<name>A0A285D205_9BACI</name>
<dbReference type="NCBIfam" id="TIGR00095">
    <property type="entry name" value="16S rRNA (guanine(966)-N(2))-methyltransferase RsmD"/>
    <property type="match status" value="1"/>
</dbReference>
<dbReference type="Proteomes" id="UP000219546">
    <property type="component" value="Unassembled WGS sequence"/>
</dbReference>
<accession>A0A285D205</accession>
<dbReference type="Pfam" id="PF03602">
    <property type="entry name" value="Cons_hypoth95"/>
    <property type="match status" value="1"/>
</dbReference>
<dbReference type="RefSeq" id="WP_097159465.1">
    <property type="nucleotide sequence ID" value="NZ_JBEPMQ010000007.1"/>
</dbReference>
<dbReference type="SUPFAM" id="SSF53335">
    <property type="entry name" value="S-adenosyl-L-methionine-dependent methyltransferases"/>
    <property type="match status" value="1"/>
</dbReference>